<dbReference type="GO" id="GO:0120159">
    <property type="term" value="F:rRNA pseudouridine synthase activity"/>
    <property type="evidence" value="ECO:0007669"/>
    <property type="project" value="UniProtKB-ARBA"/>
</dbReference>
<reference evidence="7 8" key="1">
    <citation type="submission" date="2016-10" db="EMBL/GenBank/DDBJ databases">
        <authorList>
            <person name="de Groot N.N."/>
        </authorList>
    </citation>
    <scope>NUCLEOTIDE SEQUENCE [LARGE SCALE GENOMIC DNA]</scope>
    <source>
        <strain evidence="7 8">CGMCC 1.3442</strain>
    </source>
</reference>
<dbReference type="Gene3D" id="3.10.290.10">
    <property type="entry name" value="RNA-binding S4 domain"/>
    <property type="match status" value="1"/>
</dbReference>
<dbReference type="SUPFAM" id="SSF55174">
    <property type="entry name" value="Alpha-L RNA-binding motif"/>
    <property type="match status" value="1"/>
</dbReference>
<evidence type="ECO:0000259" key="6">
    <source>
        <dbReference type="SMART" id="SM00363"/>
    </source>
</evidence>
<dbReference type="Gene3D" id="3.30.70.1560">
    <property type="entry name" value="Alpha-L RNA-binding motif"/>
    <property type="match status" value="1"/>
</dbReference>
<dbReference type="InterPro" id="IPR020094">
    <property type="entry name" value="TruA/RsuA/RluB/E/F_N"/>
</dbReference>
<keyword evidence="2 4" id="KW-0694">RNA-binding</keyword>
<dbReference type="InterPro" id="IPR050343">
    <property type="entry name" value="RsuA_PseudoU_synthase"/>
</dbReference>
<dbReference type="GO" id="GO:0003723">
    <property type="term" value="F:RNA binding"/>
    <property type="evidence" value="ECO:0007669"/>
    <property type="project" value="UniProtKB-KW"/>
</dbReference>
<dbReference type="Proteomes" id="UP000199334">
    <property type="component" value="Unassembled WGS sequence"/>
</dbReference>
<evidence type="ECO:0000256" key="4">
    <source>
        <dbReference type="PROSITE-ProRule" id="PRU00182"/>
    </source>
</evidence>
<dbReference type="AlphaFoldDB" id="A0A1H0ECN5"/>
<dbReference type="PANTHER" id="PTHR47683">
    <property type="entry name" value="PSEUDOURIDINE SYNTHASE FAMILY PROTEIN-RELATED"/>
    <property type="match status" value="1"/>
</dbReference>
<dbReference type="SMART" id="SM00363">
    <property type="entry name" value="S4"/>
    <property type="match status" value="1"/>
</dbReference>
<dbReference type="NCBIfam" id="TIGR00093">
    <property type="entry name" value="pseudouridine synthase"/>
    <property type="match status" value="1"/>
</dbReference>
<dbReference type="PANTHER" id="PTHR47683:SF4">
    <property type="entry name" value="PSEUDOURIDINE SYNTHASE"/>
    <property type="match status" value="1"/>
</dbReference>
<dbReference type="STRING" id="237069.SAMN05216498_3099"/>
<dbReference type="RefSeq" id="WP_093857488.1">
    <property type="nucleotide sequence ID" value="NZ_BJVZ01000009.1"/>
</dbReference>
<sequence>MRLDKLLANQGFGSRKDVKQLIKKGKVTIDGEAVKSSSFHVDPKQSEVIVNGKTLDYRDYIYIMMNKPKGVISATRDDKETCVTDLLDEFYTPFSLFPVGRLDKDTVGLMLITNDGELSHQLLSPKQHVDKVYEAKIKGLVTDADVDAFKKGVCLEDGYVTKPAKLEILTADAYSDVRVTISEGKFHQIKRMFDARGHEVVELKRLKIGSLVLDHHLDYGEYRELTEEELKQLQKH</sequence>
<dbReference type="FunFam" id="3.10.290.10:FF:000003">
    <property type="entry name" value="Pseudouridine synthase"/>
    <property type="match status" value="1"/>
</dbReference>
<dbReference type="PROSITE" id="PS50889">
    <property type="entry name" value="S4"/>
    <property type="match status" value="1"/>
</dbReference>
<dbReference type="InterPro" id="IPR042092">
    <property type="entry name" value="PsdUridine_s_RsuA/RluB/E/F_cat"/>
</dbReference>
<dbReference type="GO" id="GO:0000455">
    <property type="term" value="P:enzyme-directed rRNA pseudouridine synthesis"/>
    <property type="evidence" value="ECO:0007669"/>
    <property type="project" value="UniProtKB-ARBA"/>
</dbReference>
<dbReference type="CDD" id="cd02553">
    <property type="entry name" value="PseudoU_synth_RsuA"/>
    <property type="match status" value="1"/>
</dbReference>
<protein>
    <recommendedName>
        <fullName evidence="5">Pseudouridine synthase</fullName>
        <ecNumber evidence="5">5.4.99.-</ecNumber>
    </recommendedName>
</protein>
<proteinExistence type="inferred from homology"/>
<evidence type="ECO:0000256" key="2">
    <source>
        <dbReference type="ARBA" id="ARBA00022884"/>
    </source>
</evidence>
<dbReference type="Gene3D" id="3.30.70.580">
    <property type="entry name" value="Pseudouridine synthase I, catalytic domain, N-terminal subdomain"/>
    <property type="match status" value="1"/>
</dbReference>
<keyword evidence="3 5" id="KW-0413">Isomerase</keyword>
<dbReference type="GO" id="GO:0005829">
    <property type="term" value="C:cytosol"/>
    <property type="evidence" value="ECO:0007669"/>
    <property type="project" value="UniProtKB-ARBA"/>
</dbReference>
<dbReference type="InterPro" id="IPR036986">
    <property type="entry name" value="S4_RNA-bd_sf"/>
</dbReference>
<dbReference type="SUPFAM" id="SSF55120">
    <property type="entry name" value="Pseudouridine synthase"/>
    <property type="match status" value="1"/>
</dbReference>
<dbReference type="Pfam" id="PF00849">
    <property type="entry name" value="PseudoU_synth_2"/>
    <property type="match status" value="1"/>
</dbReference>
<comment type="similarity">
    <text evidence="1 5">Belongs to the pseudouridine synthase RsuA family.</text>
</comment>
<dbReference type="OrthoDB" id="9807213at2"/>
<evidence type="ECO:0000256" key="5">
    <source>
        <dbReference type="RuleBase" id="RU003887"/>
    </source>
</evidence>
<dbReference type="InterPro" id="IPR002942">
    <property type="entry name" value="S4_RNA-bd"/>
</dbReference>
<dbReference type="PROSITE" id="PS01149">
    <property type="entry name" value="PSI_RSU"/>
    <property type="match status" value="1"/>
</dbReference>
<dbReference type="InterPro" id="IPR020103">
    <property type="entry name" value="PsdUridine_synth_cat_dom_sf"/>
</dbReference>
<dbReference type="InterPro" id="IPR006145">
    <property type="entry name" value="PsdUridine_synth_RsuA/RluA"/>
</dbReference>
<dbReference type="Pfam" id="PF01479">
    <property type="entry name" value="S4"/>
    <property type="match status" value="1"/>
</dbReference>
<gene>
    <name evidence="7" type="ORF">SAMN05216498_3099</name>
</gene>
<evidence type="ECO:0000313" key="8">
    <source>
        <dbReference type="Proteomes" id="UP000199334"/>
    </source>
</evidence>
<evidence type="ECO:0000313" key="7">
    <source>
        <dbReference type="EMBL" id="SDN80100.1"/>
    </source>
</evidence>
<feature type="domain" description="RNA-binding S4" evidence="6">
    <location>
        <begin position="1"/>
        <end position="59"/>
    </location>
</feature>
<dbReference type="EC" id="5.4.99.-" evidence="5"/>
<evidence type="ECO:0000256" key="1">
    <source>
        <dbReference type="ARBA" id="ARBA00008348"/>
    </source>
</evidence>
<keyword evidence="8" id="KW-1185">Reference proteome</keyword>
<name>A0A1H0ECN5_9BACI</name>
<dbReference type="InterPro" id="IPR000748">
    <property type="entry name" value="PsdUridine_synth_RsuA/RluB/E/F"/>
</dbReference>
<dbReference type="EMBL" id="FNIG01000009">
    <property type="protein sequence ID" value="SDN80100.1"/>
    <property type="molecule type" value="Genomic_DNA"/>
</dbReference>
<dbReference type="InterPro" id="IPR018496">
    <property type="entry name" value="PsdUridine_synth_RsuA/RluB_CS"/>
</dbReference>
<dbReference type="CDD" id="cd00165">
    <property type="entry name" value="S4"/>
    <property type="match status" value="1"/>
</dbReference>
<accession>A0A1H0ECN5</accession>
<dbReference type="FunFam" id="3.30.70.1560:FF:000001">
    <property type="entry name" value="Pseudouridine synthase"/>
    <property type="match status" value="1"/>
</dbReference>
<evidence type="ECO:0000256" key="3">
    <source>
        <dbReference type="ARBA" id="ARBA00023235"/>
    </source>
</evidence>
<organism evidence="7 8">
    <name type="scientific">Tenuibacillus multivorans</name>
    <dbReference type="NCBI Taxonomy" id="237069"/>
    <lineage>
        <taxon>Bacteria</taxon>
        <taxon>Bacillati</taxon>
        <taxon>Bacillota</taxon>
        <taxon>Bacilli</taxon>
        <taxon>Bacillales</taxon>
        <taxon>Bacillaceae</taxon>
        <taxon>Tenuibacillus</taxon>
    </lineage>
</organism>